<dbReference type="InterPro" id="IPR050245">
    <property type="entry name" value="PrsA_foldase"/>
</dbReference>
<evidence type="ECO:0000256" key="1">
    <source>
        <dbReference type="ARBA" id="ARBA00000971"/>
    </source>
</evidence>
<proteinExistence type="predicted"/>
<organism evidence="8 9">
    <name type="scientific">Alteribacillus persepolensis</name>
    <dbReference type="NCBI Taxonomy" id="568899"/>
    <lineage>
        <taxon>Bacteria</taxon>
        <taxon>Bacillati</taxon>
        <taxon>Bacillota</taxon>
        <taxon>Bacilli</taxon>
        <taxon>Bacillales</taxon>
        <taxon>Bacillaceae</taxon>
        <taxon>Alteribacillus</taxon>
    </lineage>
</organism>
<evidence type="ECO:0000256" key="4">
    <source>
        <dbReference type="ARBA" id="ARBA00023110"/>
    </source>
</evidence>
<dbReference type="PANTHER" id="PTHR47245:SF1">
    <property type="entry name" value="FOLDASE PROTEIN PRSA"/>
    <property type="match status" value="1"/>
</dbReference>
<evidence type="ECO:0000256" key="5">
    <source>
        <dbReference type="ARBA" id="ARBA00023235"/>
    </source>
</evidence>
<dbReference type="STRING" id="568899.SAMN05192534_101342"/>
<dbReference type="GO" id="GO:0003755">
    <property type="term" value="F:peptidyl-prolyl cis-trans isomerase activity"/>
    <property type="evidence" value="ECO:0007669"/>
    <property type="project" value="UniProtKB-KW"/>
</dbReference>
<feature type="compositionally biased region" description="Basic and acidic residues" evidence="6">
    <location>
        <begin position="222"/>
        <end position="233"/>
    </location>
</feature>
<dbReference type="Gene3D" id="1.10.4030.10">
    <property type="entry name" value="Porin chaperone SurA, peptide-binding domain"/>
    <property type="match status" value="1"/>
</dbReference>
<feature type="chain" id="PRO_5039053633" description="peptidylprolyl isomerase" evidence="7">
    <location>
        <begin position="20"/>
        <end position="261"/>
    </location>
</feature>
<evidence type="ECO:0000256" key="7">
    <source>
        <dbReference type="SAM" id="SignalP"/>
    </source>
</evidence>
<keyword evidence="4" id="KW-0697">Rotamase</keyword>
<keyword evidence="5" id="KW-0413">Isomerase</keyword>
<dbReference type="RefSeq" id="WP_175487330.1">
    <property type="nucleotide sequence ID" value="NZ_FNDK01000001.1"/>
</dbReference>
<sequence>MSTKPLLSLVLSMILLVAAACGEKDEETEKGQVGQEAEPTNEAEETATDTPDQSDLPDPDLEDIPSIVAEVNGDAIAKEEFAELYVSTLHTYALQGLNVEKQDDGELEQQIKEQTIETLIGQTLLIQEANNRSLTASQDEIEKRWTSFKEQFASEEEFHQALQKENYTEKNLKEDIKNQIKVEKLVEDEASDINVSEEELREMYEELNHGQSSEESSSPSFEESKDQLKQQILEQKEGRHIQKLVEDLRQSGSVSVYLDHS</sequence>
<dbReference type="Proteomes" id="UP000199163">
    <property type="component" value="Unassembled WGS sequence"/>
</dbReference>
<dbReference type="Pfam" id="PF13624">
    <property type="entry name" value="SurA_N_3"/>
    <property type="match status" value="1"/>
</dbReference>
<feature type="region of interest" description="Disordered" evidence="6">
    <location>
        <begin position="24"/>
        <end position="64"/>
    </location>
</feature>
<accession>A0A1G7YZY8</accession>
<keyword evidence="3 7" id="KW-0732">Signal</keyword>
<evidence type="ECO:0000313" key="8">
    <source>
        <dbReference type="EMBL" id="SDH02023.1"/>
    </source>
</evidence>
<dbReference type="SUPFAM" id="SSF109998">
    <property type="entry name" value="Triger factor/SurA peptide-binding domain-like"/>
    <property type="match status" value="1"/>
</dbReference>
<dbReference type="EMBL" id="FNDK01000001">
    <property type="protein sequence ID" value="SDH02023.1"/>
    <property type="molecule type" value="Genomic_DNA"/>
</dbReference>
<evidence type="ECO:0000256" key="2">
    <source>
        <dbReference type="ARBA" id="ARBA00013194"/>
    </source>
</evidence>
<feature type="region of interest" description="Disordered" evidence="6">
    <location>
        <begin position="206"/>
        <end position="233"/>
    </location>
</feature>
<name>A0A1G7YZY8_9BACI</name>
<evidence type="ECO:0000256" key="6">
    <source>
        <dbReference type="SAM" id="MobiDB-lite"/>
    </source>
</evidence>
<dbReference type="AlphaFoldDB" id="A0A1G7YZY8"/>
<evidence type="ECO:0000256" key="3">
    <source>
        <dbReference type="ARBA" id="ARBA00022729"/>
    </source>
</evidence>
<protein>
    <recommendedName>
        <fullName evidence="2">peptidylprolyl isomerase</fullName>
        <ecNumber evidence="2">5.2.1.8</ecNumber>
    </recommendedName>
</protein>
<gene>
    <name evidence="8" type="ORF">SAMN05192534_101342</name>
</gene>
<dbReference type="PROSITE" id="PS51257">
    <property type="entry name" value="PROKAR_LIPOPROTEIN"/>
    <property type="match status" value="1"/>
</dbReference>
<dbReference type="PANTHER" id="PTHR47245">
    <property type="entry name" value="PEPTIDYLPROLYL ISOMERASE"/>
    <property type="match status" value="1"/>
</dbReference>
<dbReference type="InterPro" id="IPR027304">
    <property type="entry name" value="Trigger_fact/SurA_dom_sf"/>
</dbReference>
<comment type="catalytic activity">
    <reaction evidence="1">
        <text>[protein]-peptidylproline (omega=180) = [protein]-peptidylproline (omega=0)</text>
        <dbReference type="Rhea" id="RHEA:16237"/>
        <dbReference type="Rhea" id="RHEA-COMP:10747"/>
        <dbReference type="Rhea" id="RHEA-COMP:10748"/>
        <dbReference type="ChEBI" id="CHEBI:83833"/>
        <dbReference type="ChEBI" id="CHEBI:83834"/>
        <dbReference type="EC" id="5.2.1.8"/>
    </reaction>
</comment>
<dbReference type="EC" id="5.2.1.8" evidence="2"/>
<reference evidence="8 9" key="1">
    <citation type="submission" date="2016-10" db="EMBL/GenBank/DDBJ databases">
        <authorList>
            <person name="de Groot N.N."/>
        </authorList>
    </citation>
    <scope>NUCLEOTIDE SEQUENCE [LARGE SCALE GENOMIC DNA]</scope>
    <source>
        <strain evidence="8 9">DSM 21632</strain>
    </source>
</reference>
<evidence type="ECO:0000313" key="9">
    <source>
        <dbReference type="Proteomes" id="UP000199163"/>
    </source>
</evidence>
<feature type="signal peptide" evidence="7">
    <location>
        <begin position="1"/>
        <end position="19"/>
    </location>
</feature>
<keyword evidence="9" id="KW-1185">Reference proteome</keyword>